<proteinExistence type="predicted"/>
<dbReference type="EMBL" id="FONV01000009">
    <property type="protein sequence ID" value="SFF36069.1"/>
    <property type="molecule type" value="Genomic_DNA"/>
</dbReference>
<evidence type="ECO:0000313" key="2">
    <source>
        <dbReference type="Proteomes" id="UP000199645"/>
    </source>
</evidence>
<evidence type="ECO:0000313" key="1">
    <source>
        <dbReference type="EMBL" id="SFF36069.1"/>
    </source>
</evidence>
<gene>
    <name evidence="1" type="ORF">SAMN05421541_109198</name>
</gene>
<organism evidence="1 2">
    <name type="scientific">Actinoplanes philippinensis</name>
    <dbReference type="NCBI Taxonomy" id="35752"/>
    <lineage>
        <taxon>Bacteria</taxon>
        <taxon>Bacillati</taxon>
        <taxon>Actinomycetota</taxon>
        <taxon>Actinomycetes</taxon>
        <taxon>Micromonosporales</taxon>
        <taxon>Micromonosporaceae</taxon>
        <taxon>Actinoplanes</taxon>
    </lineage>
</organism>
<keyword evidence="2" id="KW-1185">Reference proteome</keyword>
<accession>A0A1I2I116</accession>
<reference evidence="1 2" key="1">
    <citation type="submission" date="2016-10" db="EMBL/GenBank/DDBJ databases">
        <authorList>
            <person name="de Groot N.N."/>
        </authorList>
    </citation>
    <scope>NUCLEOTIDE SEQUENCE [LARGE SCALE GENOMIC DNA]</scope>
    <source>
        <strain evidence="1 2">DSM 43019</strain>
    </source>
</reference>
<sequence length="226" mass="25298">MIEIRALATRPGTSRHPDGHLAEIRLIADVCHNLPGGERPRAAGDHDPLVWTWQTAGEFEQDWMRTRLQEGGFDLTFLEQAPRLPAPATPPATRPTWRRWQLPRDVGAFTAVDTPALVRLLRQAGAPESGTFAQHLHPDARHILRPSRPDETRFHADGPGDLRQYRALATMADGALVVHHPRLRSSQVEALPAGLGRWCRLQLAAAPVSRRERDAGQWLREHRPAT</sequence>
<protein>
    <submittedName>
        <fullName evidence="1">Uncharacterized protein</fullName>
    </submittedName>
</protein>
<name>A0A1I2I116_9ACTN</name>
<dbReference type="Proteomes" id="UP000199645">
    <property type="component" value="Unassembled WGS sequence"/>
</dbReference>
<dbReference type="AlphaFoldDB" id="A0A1I2I116"/>